<feature type="domain" description="Nudix hydrolase" evidence="6">
    <location>
        <begin position="1"/>
        <end position="128"/>
    </location>
</feature>
<evidence type="ECO:0000256" key="3">
    <source>
        <dbReference type="ARBA" id="ARBA00022801"/>
    </source>
</evidence>
<keyword evidence="3 5" id="KW-0378">Hydrolase</keyword>
<dbReference type="PROSITE" id="PS00893">
    <property type="entry name" value="NUDIX_BOX"/>
    <property type="match status" value="1"/>
</dbReference>
<evidence type="ECO:0000313" key="7">
    <source>
        <dbReference type="EMBL" id="CAQ02269.1"/>
    </source>
</evidence>
<dbReference type="Gene3D" id="3.90.79.10">
    <property type="entry name" value="Nucleoside Triphosphate Pyrophosphohydrolase"/>
    <property type="match status" value="1"/>
</dbReference>
<evidence type="ECO:0000313" key="8">
    <source>
        <dbReference type="Proteomes" id="UP000001318"/>
    </source>
</evidence>
<comment type="cofactor">
    <cofactor evidence="1">
        <name>Mg(2+)</name>
        <dbReference type="ChEBI" id="CHEBI:18420"/>
    </cofactor>
</comment>
<organism evidence="7 8">
    <name type="scientific">Clavibacter sepedonicus</name>
    <name type="common">Clavibacter michiganensis subsp. sepedonicus</name>
    <dbReference type="NCBI Taxonomy" id="31964"/>
    <lineage>
        <taxon>Bacteria</taxon>
        <taxon>Bacillati</taxon>
        <taxon>Actinomycetota</taxon>
        <taxon>Actinomycetes</taxon>
        <taxon>Micrococcales</taxon>
        <taxon>Microbacteriaceae</taxon>
        <taxon>Clavibacter</taxon>
    </lineage>
</organism>
<evidence type="ECO:0000256" key="1">
    <source>
        <dbReference type="ARBA" id="ARBA00001946"/>
    </source>
</evidence>
<dbReference type="EMBL" id="AM849034">
    <property type="protein sequence ID" value="CAQ02269.1"/>
    <property type="molecule type" value="Genomic_DNA"/>
</dbReference>
<sequence>MEHRVACGLLVRSAHVLLAHRSATKAWYPHVWDFPGGHLEPGESSLHALVRELREELDVKIDPPAGGPIRVLKMADARIEIWQIVSWAGVITNAAPEEHDAVGWFTAEEAAGLDLADARYPQLIRDALI</sequence>
<proteinExistence type="inferred from homology"/>
<dbReference type="eggNOG" id="COG0494">
    <property type="taxonomic scope" value="Bacteria"/>
</dbReference>
<dbReference type="GO" id="GO:0044715">
    <property type="term" value="F:8-oxo-dGDP phosphatase activity"/>
    <property type="evidence" value="ECO:0007669"/>
    <property type="project" value="TreeGrafter"/>
</dbReference>
<dbReference type="AlphaFoldDB" id="B0RFP9"/>
<evidence type="ECO:0000256" key="4">
    <source>
        <dbReference type="ARBA" id="ARBA00022842"/>
    </source>
</evidence>
<dbReference type="InterPro" id="IPR020476">
    <property type="entry name" value="Nudix_hydrolase"/>
</dbReference>
<evidence type="ECO:0000256" key="2">
    <source>
        <dbReference type="ARBA" id="ARBA00005582"/>
    </source>
</evidence>
<dbReference type="InterPro" id="IPR020084">
    <property type="entry name" value="NUDIX_hydrolase_CS"/>
</dbReference>
<keyword evidence="4" id="KW-0460">Magnesium</keyword>
<evidence type="ECO:0000259" key="6">
    <source>
        <dbReference type="PROSITE" id="PS51462"/>
    </source>
</evidence>
<dbReference type="PANTHER" id="PTHR47707">
    <property type="entry name" value="8-OXO-DGTP DIPHOSPHATASE"/>
    <property type="match status" value="1"/>
</dbReference>
<dbReference type="InterPro" id="IPR047127">
    <property type="entry name" value="MutT-like"/>
</dbReference>
<protein>
    <submittedName>
        <fullName evidence="7">NUDIX hydrolase</fullName>
    </submittedName>
</protein>
<gene>
    <name evidence="7" type="ordered locus">CMS2175</name>
</gene>
<comment type="similarity">
    <text evidence="2 5">Belongs to the Nudix hydrolase family.</text>
</comment>
<reference evidence="7 8" key="1">
    <citation type="journal article" date="2008" name="J. Bacteriol.">
        <title>Genome of the actinomycete plant pathogen Clavibacter michiganensis subsp. sepedonicus suggests recent niche adaptation.</title>
        <authorList>
            <person name="Bentley S.D."/>
            <person name="Corton C."/>
            <person name="Brown S.E."/>
            <person name="Barron A."/>
            <person name="Clark L."/>
            <person name="Doggett J."/>
            <person name="Harris B."/>
            <person name="Ormond D."/>
            <person name="Quail M.A."/>
            <person name="May G."/>
            <person name="Francis D."/>
            <person name="Knudson D."/>
            <person name="Parkhill J."/>
            <person name="Ishimaru C.A."/>
        </authorList>
    </citation>
    <scope>NUCLEOTIDE SEQUENCE [LARGE SCALE GENOMIC DNA]</scope>
    <source>
        <strain evidence="8">ATCC 33113 / DSM 20744 / JCM 9667 / LMG 2889 / ICMP 2535 / C-1</strain>
    </source>
</reference>
<dbReference type="GeneID" id="29470879"/>
<dbReference type="GO" id="GO:0044716">
    <property type="term" value="F:8-oxo-GDP phosphatase activity"/>
    <property type="evidence" value="ECO:0007669"/>
    <property type="project" value="TreeGrafter"/>
</dbReference>
<dbReference type="RefSeq" id="WP_012299482.1">
    <property type="nucleotide sequence ID" value="NC_010407.1"/>
</dbReference>
<dbReference type="InterPro" id="IPR015797">
    <property type="entry name" value="NUDIX_hydrolase-like_dom_sf"/>
</dbReference>
<dbReference type="HOGENOM" id="CLU_037162_19_3_11"/>
<dbReference type="GO" id="GO:0008413">
    <property type="term" value="F:8-oxo-7,8-dihydroguanosine triphosphate pyrophosphatase activity"/>
    <property type="evidence" value="ECO:0007669"/>
    <property type="project" value="TreeGrafter"/>
</dbReference>
<name>B0RFP9_CLASE</name>
<dbReference type="Proteomes" id="UP000001318">
    <property type="component" value="Chromosome"/>
</dbReference>
<dbReference type="SUPFAM" id="SSF55811">
    <property type="entry name" value="Nudix"/>
    <property type="match status" value="1"/>
</dbReference>
<accession>B0RFP9</accession>
<keyword evidence="8" id="KW-1185">Reference proteome</keyword>
<dbReference type="InterPro" id="IPR000086">
    <property type="entry name" value="NUDIX_hydrolase_dom"/>
</dbReference>
<dbReference type="Pfam" id="PF00293">
    <property type="entry name" value="NUDIX"/>
    <property type="match status" value="1"/>
</dbReference>
<dbReference type="GO" id="GO:0035539">
    <property type="term" value="F:8-oxo-7,8-dihydrodeoxyguanosine triphosphate pyrophosphatase activity"/>
    <property type="evidence" value="ECO:0007669"/>
    <property type="project" value="TreeGrafter"/>
</dbReference>
<dbReference type="KEGG" id="cms:CMS2175"/>
<dbReference type="PANTHER" id="PTHR47707:SF2">
    <property type="entry name" value="CTP PYROPHOSPHOHYDROLASE"/>
    <property type="match status" value="1"/>
</dbReference>
<dbReference type="GO" id="GO:0006281">
    <property type="term" value="P:DNA repair"/>
    <property type="evidence" value="ECO:0007669"/>
    <property type="project" value="InterPro"/>
</dbReference>
<dbReference type="PROSITE" id="PS51462">
    <property type="entry name" value="NUDIX"/>
    <property type="match status" value="1"/>
</dbReference>
<dbReference type="PRINTS" id="PR00502">
    <property type="entry name" value="NUDIXFAMILY"/>
</dbReference>
<evidence type="ECO:0000256" key="5">
    <source>
        <dbReference type="RuleBase" id="RU003476"/>
    </source>
</evidence>